<keyword evidence="2" id="KW-1185">Reference proteome</keyword>
<evidence type="ECO:0000313" key="1">
    <source>
        <dbReference type="EMBL" id="QCQ21148.1"/>
    </source>
</evidence>
<name>A0A4P8L055_9BACT</name>
<dbReference type="Pfam" id="PF05908">
    <property type="entry name" value="Gamma_PGA_hydro"/>
    <property type="match status" value="1"/>
</dbReference>
<proteinExistence type="predicted"/>
<dbReference type="RefSeq" id="WP_137423117.1">
    <property type="nucleotide sequence ID" value="NZ_CP040098.1"/>
</dbReference>
<protein>
    <submittedName>
        <fullName evidence="1">Replication protein</fullName>
    </submittedName>
</protein>
<gene>
    <name evidence="1" type="ORF">FDQ92_02415</name>
</gene>
<dbReference type="EMBL" id="CP040098">
    <property type="protein sequence ID" value="QCQ21148.1"/>
    <property type="molecule type" value="Genomic_DNA"/>
</dbReference>
<dbReference type="AlphaFoldDB" id="A0A4P8L055"/>
<sequence>MSDRYATFDALRSAHEEGRDFRVEWRLGVSGIAVMAPHGGGIEPGTSEVARALAGLRHSFYHFEGLMRNGNGALHLTSTRFDEPRALALAERAEWIVTVHGCDGDPPVIHLGGLHEARKRELARKLEVHGFATASHLDHRGLDPENLCNRGKNGSGVQLELTLGLRRALFPALTRTGRLNTTPLFHRLIDAFRTILTRSP</sequence>
<reference evidence="1 2" key="1">
    <citation type="submission" date="2019-05" db="EMBL/GenBank/DDBJ databases">
        <title>The Complete Genome Sequence of the n-alkane-degrading Desulfoglaeba alkanexedens ALDC reveals multiple alkylsuccinate synthase gene clusters.</title>
        <authorList>
            <person name="Callaghan A.V."/>
            <person name="Davidova I.A."/>
            <person name="Duncan K.E."/>
            <person name="Morris B."/>
            <person name="McInerney M.J."/>
        </authorList>
    </citation>
    <scope>NUCLEOTIDE SEQUENCE [LARGE SCALE GENOMIC DNA]</scope>
    <source>
        <strain evidence="1 2">ALDC</strain>
    </source>
</reference>
<accession>A0A4P8L055</accession>
<organism evidence="1 2">
    <name type="scientific">Desulfoglaeba alkanexedens ALDC</name>
    <dbReference type="NCBI Taxonomy" id="980445"/>
    <lineage>
        <taxon>Bacteria</taxon>
        <taxon>Pseudomonadati</taxon>
        <taxon>Thermodesulfobacteriota</taxon>
        <taxon>Syntrophobacteria</taxon>
        <taxon>Syntrophobacterales</taxon>
        <taxon>Syntrophobacteraceae</taxon>
        <taxon>Desulfoglaeba</taxon>
    </lineage>
</organism>
<dbReference type="KEGG" id="dax:FDQ92_02415"/>
<dbReference type="Gene3D" id="3.40.630.100">
    <property type="entry name" value="Poly-gamma-glutamate hydrolase, zinc-binding motif"/>
    <property type="match status" value="1"/>
</dbReference>
<reference evidence="1 2" key="2">
    <citation type="submission" date="2019-05" db="EMBL/GenBank/DDBJ databases">
        <authorList>
            <person name="Suflita J.M."/>
            <person name="Marks C.R."/>
        </authorList>
    </citation>
    <scope>NUCLEOTIDE SEQUENCE [LARGE SCALE GENOMIC DNA]</scope>
    <source>
        <strain evidence="1 2">ALDC</strain>
    </source>
</reference>
<dbReference type="Proteomes" id="UP000298602">
    <property type="component" value="Chromosome"/>
</dbReference>
<dbReference type="OrthoDB" id="7721587at2"/>
<dbReference type="InterPro" id="IPR008585">
    <property type="entry name" value="Gamma_PGA_hydro"/>
</dbReference>
<dbReference type="InterPro" id="IPR038128">
    <property type="entry name" value="Gamma_PGA_hydro_sf"/>
</dbReference>
<evidence type="ECO:0000313" key="2">
    <source>
        <dbReference type="Proteomes" id="UP000298602"/>
    </source>
</evidence>